<reference evidence="2 3" key="1">
    <citation type="journal article" date="2020" name="IScience">
        <title>Genome Sequencing of the Endangered Kingdonia uniflora (Circaeasteraceae, Ranunculales) Reveals Potential Mechanisms of Evolutionary Specialization.</title>
        <authorList>
            <person name="Sun Y."/>
            <person name="Deng T."/>
            <person name="Zhang A."/>
            <person name="Moore M.J."/>
            <person name="Landis J.B."/>
            <person name="Lin N."/>
            <person name="Zhang H."/>
            <person name="Zhang X."/>
            <person name="Huang J."/>
            <person name="Zhang X."/>
            <person name="Sun H."/>
            <person name="Wang H."/>
        </authorList>
    </citation>
    <scope>NUCLEOTIDE SEQUENCE [LARGE SCALE GENOMIC DNA]</scope>
    <source>
        <strain evidence="2">TB1705</strain>
        <tissue evidence="2">Leaf</tissue>
    </source>
</reference>
<dbReference type="Pfam" id="PF14683">
    <property type="entry name" value="CBM-like"/>
    <property type="match status" value="1"/>
</dbReference>
<evidence type="ECO:0000313" key="3">
    <source>
        <dbReference type="Proteomes" id="UP000541444"/>
    </source>
</evidence>
<feature type="domain" description="Rhamnogalacturonan lyase" evidence="1">
    <location>
        <begin position="96"/>
        <end position="207"/>
    </location>
</feature>
<name>A0A7J7LFT7_9MAGN</name>
<dbReference type="InterPro" id="IPR029411">
    <property type="entry name" value="RG-lyase_III"/>
</dbReference>
<organism evidence="2 3">
    <name type="scientific">Kingdonia uniflora</name>
    <dbReference type="NCBI Taxonomy" id="39325"/>
    <lineage>
        <taxon>Eukaryota</taxon>
        <taxon>Viridiplantae</taxon>
        <taxon>Streptophyta</taxon>
        <taxon>Embryophyta</taxon>
        <taxon>Tracheophyta</taxon>
        <taxon>Spermatophyta</taxon>
        <taxon>Magnoliopsida</taxon>
        <taxon>Ranunculales</taxon>
        <taxon>Circaeasteraceae</taxon>
        <taxon>Kingdonia</taxon>
    </lineage>
</organism>
<dbReference type="Gene3D" id="2.60.120.260">
    <property type="entry name" value="Galactose-binding domain-like"/>
    <property type="match status" value="1"/>
</dbReference>
<keyword evidence="3" id="KW-1185">Reference proteome</keyword>
<gene>
    <name evidence="2" type="ORF">GIB67_012267</name>
</gene>
<accession>A0A7J7LFT7</accession>
<proteinExistence type="predicted"/>
<protein>
    <recommendedName>
        <fullName evidence="1">Rhamnogalacturonan lyase domain-containing protein</fullName>
    </recommendedName>
</protein>
<dbReference type="InterPro" id="IPR051850">
    <property type="entry name" value="Polysacch_Lyase_4"/>
</dbReference>
<dbReference type="PANTHER" id="PTHR32018:SF1">
    <property type="entry name" value="RHAMNOGALACTURONAN ENDOLYASE"/>
    <property type="match status" value="1"/>
</dbReference>
<dbReference type="PANTHER" id="PTHR32018">
    <property type="entry name" value="RHAMNOGALACTURONATE LYASE FAMILY PROTEIN"/>
    <property type="match status" value="1"/>
</dbReference>
<dbReference type="EMBL" id="JACGCM010002321">
    <property type="protein sequence ID" value="KAF6141505.1"/>
    <property type="molecule type" value="Genomic_DNA"/>
</dbReference>
<dbReference type="InterPro" id="IPR008979">
    <property type="entry name" value="Galactose-bd-like_sf"/>
</dbReference>
<dbReference type="AlphaFoldDB" id="A0A7J7LFT7"/>
<comment type="caution">
    <text evidence="2">The sequence shown here is derived from an EMBL/GenBank/DDBJ whole genome shotgun (WGS) entry which is preliminary data.</text>
</comment>
<evidence type="ECO:0000313" key="2">
    <source>
        <dbReference type="EMBL" id="KAF6141505.1"/>
    </source>
</evidence>
<evidence type="ECO:0000259" key="1">
    <source>
        <dbReference type="Pfam" id="PF14683"/>
    </source>
</evidence>
<dbReference type="Proteomes" id="UP000541444">
    <property type="component" value="Unassembled WGS sequence"/>
</dbReference>
<dbReference type="CDD" id="cd10317">
    <property type="entry name" value="RGL4_C"/>
    <property type="match status" value="1"/>
</dbReference>
<dbReference type="SUPFAM" id="SSF49785">
    <property type="entry name" value="Galactose-binding domain-like"/>
    <property type="match status" value="1"/>
</dbReference>
<sequence>MTPVHQEDDNVDDCDAYLLAKVYFDCKVLKVDDKYEYSIKNKDNRIHGWVSSYPPIGLWQITTNDEFRTGIEKDMVKTRICRFMQYGLWERKKLETDESEGSTWQIIFKLEKMNKKGTYKLRVMLASAALIELQIRVNDAKANPPHFTTGLIGRDNSIARHGIHGLYWLYNFDVLGTQQVEGDNIIILTQPRRTSPFQRLMYDYIRLEEPPTSSPVKKCYIKGMFFAFIN</sequence>
<dbReference type="OrthoDB" id="2130367at2759"/>